<feature type="non-terminal residue" evidence="1">
    <location>
        <position position="1"/>
    </location>
</feature>
<accession>A0A699ZEJ2</accession>
<keyword evidence="1" id="KW-0675">Receptor</keyword>
<feature type="non-terminal residue" evidence="1">
    <location>
        <position position="75"/>
    </location>
</feature>
<name>A0A699ZEJ2_HAELA</name>
<keyword evidence="2" id="KW-1185">Reference proteome</keyword>
<evidence type="ECO:0000313" key="1">
    <source>
        <dbReference type="EMBL" id="GFH21013.1"/>
    </source>
</evidence>
<gene>
    <name evidence="1" type="ORF">HaLaN_18229</name>
</gene>
<proteinExistence type="predicted"/>
<dbReference type="AlphaFoldDB" id="A0A699ZEJ2"/>
<reference evidence="1 2" key="1">
    <citation type="submission" date="2020-02" db="EMBL/GenBank/DDBJ databases">
        <title>Draft genome sequence of Haematococcus lacustris strain NIES-144.</title>
        <authorList>
            <person name="Morimoto D."/>
            <person name="Nakagawa S."/>
            <person name="Yoshida T."/>
            <person name="Sawayama S."/>
        </authorList>
    </citation>
    <scope>NUCLEOTIDE SEQUENCE [LARGE SCALE GENOMIC DNA]</scope>
    <source>
        <strain evidence="1 2">NIES-144</strain>
    </source>
</reference>
<sequence length="75" mass="8206">MEEPLLAAQPDGVAHINEEEDDLFRMKELIRELPDDVLHFLADSGVVQLGEMEVAEELVAAAFGPEPLLVVGAEH</sequence>
<dbReference type="Proteomes" id="UP000485058">
    <property type="component" value="Unassembled WGS sequence"/>
</dbReference>
<comment type="caution">
    <text evidence="1">The sequence shown here is derived from an EMBL/GenBank/DDBJ whole genome shotgun (WGS) entry which is preliminary data.</text>
</comment>
<dbReference type="EMBL" id="BLLF01001744">
    <property type="protein sequence ID" value="GFH21013.1"/>
    <property type="molecule type" value="Genomic_DNA"/>
</dbReference>
<evidence type="ECO:0000313" key="2">
    <source>
        <dbReference type="Proteomes" id="UP000485058"/>
    </source>
</evidence>
<protein>
    <submittedName>
        <fullName evidence="1">Transient receptor potential channel protein</fullName>
    </submittedName>
</protein>
<organism evidence="1 2">
    <name type="scientific">Haematococcus lacustris</name>
    <name type="common">Green alga</name>
    <name type="synonym">Haematococcus pluvialis</name>
    <dbReference type="NCBI Taxonomy" id="44745"/>
    <lineage>
        <taxon>Eukaryota</taxon>
        <taxon>Viridiplantae</taxon>
        <taxon>Chlorophyta</taxon>
        <taxon>core chlorophytes</taxon>
        <taxon>Chlorophyceae</taxon>
        <taxon>CS clade</taxon>
        <taxon>Chlamydomonadales</taxon>
        <taxon>Haematococcaceae</taxon>
        <taxon>Haematococcus</taxon>
    </lineage>
</organism>